<comment type="caution">
    <text evidence="9">The sequence shown here is derived from an EMBL/GenBank/DDBJ whole genome shotgun (WGS) entry which is preliminary data.</text>
</comment>
<evidence type="ECO:0000256" key="4">
    <source>
        <dbReference type="ARBA" id="ARBA00023136"/>
    </source>
</evidence>
<sequence>MKWSIKYIVSALPFLFTACSGDWLDLDPSTSVTSDNAIQSLEDAKTALNGIYRIASEHSYYGDNYLYYADCRGEDVQARIDKGPGRRVSPYYLFNVAADDAFNITRVWNQPYIVIHQANSLIEKIDNGNVQTSDTQEIARIKAEALAMRGLALFDLTRLFGMPYTLDNGASLGVPIEIKTELPTHQPSRNTVAECYNQVIKDLTEALPNLVTTKSDGHQNVWSVKALLSRIYLYMNDNENALKYAQEVINNGGLYTLFTHDEYTSVWGKDFNSESLFEFYFTLTEPSGGSGGEGAPMVYADNVKDWNNLVLTKDFLDLLGEDPDDVRHALCRLPQKPDEDILPTGSTGHPKYLTKYPGKTGDVLTGNPQDNDLCIIRLSEIYLNAAEAAFKLGKRSEALGYLNQIVSRANPNKSVSDSELSLERILKERRKELVGEGHAFFDYMRNNIPVIRKGGWHLPQLPTDAQVINASDPRVALPIPQSEIDANPNIVQNKRNQQEKGEWH</sequence>
<dbReference type="GO" id="GO:0009279">
    <property type="term" value="C:cell outer membrane"/>
    <property type="evidence" value="ECO:0007669"/>
    <property type="project" value="UniProtKB-SubCell"/>
</dbReference>
<accession>A0AAD2YJ28</accession>
<dbReference type="Proteomes" id="UP000006262">
    <property type="component" value="Unassembled WGS sequence"/>
</dbReference>
<evidence type="ECO:0000256" key="2">
    <source>
        <dbReference type="ARBA" id="ARBA00006275"/>
    </source>
</evidence>
<protein>
    <recommendedName>
        <fullName evidence="11">RagB/SusD domain-containing protein</fullName>
    </recommendedName>
</protein>
<feature type="region of interest" description="Disordered" evidence="6">
    <location>
        <begin position="481"/>
        <end position="504"/>
    </location>
</feature>
<dbReference type="Pfam" id="PF07980">
    <property type="entry name" value="SusD_RagB"/>
    <property type="match status" value="1"/>
</dbReference>
<evidence type="ECO:0000259" key="8">
    <source>
        <dbReference type="Pfam" id="PF14322"/>
    </source>
</evidence>
<name>A0AAD2YJ28_PARDI</name>
<evidence type="ECO:0000313" key="9">
    <source>
        <dbReference type="EMBL" id="EKN28402.1"/>
    </source>
</evidence>
<evidence type="ECO:0008006" key="11">
    <source>
        <dbReference type="Google" id="ProtNLM"/>
    </source>
</evidence>
<dbReference type="Pfam" id="PF14322">
    <property type="entry name" value="SusD-like_3"/>
    <property type="match status" value="1"/>
</dbReference>
<evidence type="ECO:0000256" key="5">
    <source>
        <dbReference type="ARBA" id="ARBA00023237"/>
    </source>
</evidence>
<dbReference type="Gene3D" id="1.25.40.900">
    <property type="match status" value="1"/>
</dbReference>
<dbReference type="SUPFAM" id="SSF48452">
    <property type="entry name" value="TPR-like"/>
    <property type="match status" value="1"/>
</dbReference>
<dbReference type="InterPro" id="IPR033985">
    <property type="entry name" value="SusD-like_N"/>
</dbReference>
<comment type="similarity">
    <text evidence="2">Belongs to the SusD family.</text>
</comment>
<feature type="domain" description="SusD-like N-terminal" evidence="8">
    <location>
        <begin position="22"/>
        <end position="233"/>
    </location>
</feature>
<dbReference type="Gene3D" id="2.20.20.130">
    <property type="match status" value="1"/>
</dbReference>
<dbReference type="CDD" id="cd08977">
    <property type="entry name" value="SusD"/>
    <property type="match status" value="1"/>
</dbReference>
<proteinExistence type="inferred from homology"/>
<dbReference type="Gene3D" id="1.25.40.390">
    <property type="match status" value="1"/>
</dbReference>
<dbReference type="RefSeq" id="WP_005864847.1">
    <property type="nucleotide sequence ID" value="NZ_JH976487.1"/>
</dbReference>
<gene>
    <name evidence="9" type="ORF">HMPREF1059_01744</name>
</gene>
<organism evidence="9 10">
    <name type="scientific">Parabacteroides distasonis CL09T03C24</name>
    <dbReference type="NCBI Taxonomy" id="999417"/>
    <lineage>
        <taxon>Bacteria</taxon>
        <taxon>Pseudomonadati</taxon>
        <taxon>Bacteroidota</taxon>
        <taxon>Bacteroidia</taxon>
        <taxon>Bacteroidales</taxon>
        <taxon>Tannerellaceae</taxon>
        <taxon>Parabacteroides</taxon>
    </lineage>
</organism>
<keyword evidence="4" id="KW-0472">Membrane</keyword>
<keyword evidence="3" id="KW-0732">Signal</keyword>
<reference evidence="9 10" key="1">
    <citation type="submission" date="2012-02" db="EMBL/GenBank/DDBJ databases">
        <title>The Genome Sequence of Parabacteroides distasonis CL09T03C24.</title>
        <authorList>
            <consortium name="The Broad Institute Genome Sequencing Platform"/>
            <person name="Earl A."/>
            <person name="Ward D."/>
            <person name="Feldgarden M."/>
            <person name="Gevers D."/>
            <person name="Zitomersky N.L."/>
            <person name="Coyne M.J."/>
            <person name="Comstock L.E."/>
            <person name="Young S.K."/>
            <person name="Zeng Q."/>
            <person name="Gargeya S."/>
            <person name="Fitzgerald M."/>
            <person name="Haas B."/>
            <person name="Abouelleil A."/>
            <person name="Alvarado L."/>
            <person name="Arachchi H.M."/>
            <person name="Berlin A."/>
            <person name="Chapman S.B."/>
            <person name="Gearin G."/>
            <person name="Goldberg J."/>
            <person name="Griggs A."/>
            <person name="Gujja S."/>
            <person name="Hansen M."/>
            <person name="Heiman D."/>
            <person name="Howarth C."/>
            <person name="Larimer J."/>
            <person name="Lui A."/>
            <person name="MacDonald P.J.P."/>
            <person name="McCowen C."/>
            <person name="Montmayeur A."/>
            <person name="Murphy C."/>
            <person name="Neiman D."/>
            <person name="Pearson M."/>
            <person name="Priest M."/>
            <person name="Roberts A."/>
            <person name="Saif S."/>
            <person name="Shea T."/>
            <person name="Sisk P."/>
            <person name="Stolte C."/>
            <person name="Sykes S."/>
            <person name="Wortman J."/>
            <person name="Nusbaum C."/>
            <person name="Birren B."/>
        </authorList>
    </citation>
    <scope>NUCLEOTIDE SEQUENCE [LARGE SCALE GENOMIC DNA]</scope>
    <source>
        <strain evidence="9 10">CL09T03C24</strain>
    </source>
</reference>
<dbReference type="InterPro" id="IPR012944">
    <property type="entry name" value="SusD_RagB_dom"/>
</dbReference>
<dbReference type="AlphaFoldDB" id="A0AAD2YJ28"/>
<dbReference type="PROSITE" id="PS51257">
    <property type="entry name" value="PROKAR_LIPOPROTEIN"/>
    <property type="match status" value="1"/>
</dbReference>
<keyword evidence="5" id="KW-0998">Cell outer membrane</keyword>
<dbReference type="EMBL" id="AGZN01000016">
    <property type="protein sequence ID" value="EKN28402.1"/>
    <property type="molecule type" value="Genomic_DNA"/>
</dbReference>
<evidence type="ECO:0000256" key="1">
    <source>
        <dbReference type="ARBA" id="ARBA00004442"/>
    </source>
</evidence>
<evidence type="ECO:0000259" key="7">
    <source>
        <dbReference type="Pfam" id="PF07980"/>
    </source>
</evidence>
<evidence type="ECO:0000256" key="3">
    <source>
        <dbReference type="ARBA" id="ARBA00022729"/>
    </source>
</evidence>
<evidence type="ECO:0000256" key="6">
    <source>
        <dbReference type="SAM" id="MobiDB-lite"/>
    </source>
</evidence>
<dbReference type="InterPro" id="IPR011990">
    <property type="entry name" value="TPR-like_helical_dom_sf"/>
</dbReference>
<evidence type="ECO:0000313" key="10">
    <source>
        <dbReference type="Proteomes" id="UP000006262"/>
    </source>
</evidence>
<feature type="domain" description="RagB/SusD" evidence="7">
    <location>
        <begin position="352"/>
        <end position="493"/>
    </location>
</feature>
<comment type="subcellular location">
    <subcellularLocation>
        <location evidence="1">Cell outer membrane</location>
    </subcellularLocation>
</comment>